<dbReference type="SUPFAM" id="SSF54552">
    <property type="entry name" value="Colicin E3 immunity protein"/>
    <property type="match status" value="1"/>
</dbReference>
<dbReference type="InterPro" id="IPR036528">
    <property type="entry name" value="Cloacn_immnty_sf"/>
</dbReference>
<dbReference type="RefSeq" id="WP_120335507.1">
    <property type="nucleotide sequence ID" value="NZ_JBBCTW010000001.1"/>
</dbReference>
<organism evidence="2 3">
    <name type="scientific">Sphingobacterium siyangense</name>
    <dbReference type="NCBI Taxonomy" id="459529"/>
    <lineage>
        <taxon>Bacteria</taxon>
        <taxon>Pseudomonadati</taxon>
        <taxon>Bacteroidota</taxon>
        <taxon>Sphingobacteriia</taxon>
        <taxon>Sphingobacteriales</taxon>
        <taxon>Sphingobacteriaceae</taxon>
        <taxon>Sphingobacterium</taxon>
    </lineage>
</organism>
<dbReference type="EMBL" id="MCAQ01000026">
    <property type="protein sequence ID" value="RKF33230.1"/>
    <property type="molecule type" value="Genomic_DNA"/>
</dbReference>
<feature type="domain" description="DUF7683" evidence="1">
    <location>
        <begin position="4"/>
        <end position="75"/>
    </location>
</feature>
<dbReference type="InterPro" id="IPR056100">
    <property type="entry name" value="DUF7683"/>
</dbReference>
<keyword evidence="3" id="KW-1185">Reference proteome</keyword>
<comment type="caution">
    <text evidence="2">The sequence shown here is derived from an EMBL/GenBank/DDBJ whole genome shotgun (WGS) entry which is preliminary data.</text>
</comment>
<sequence>MKIERIISWFDRRDEGLIGEFNIDFIPLDFLKETFRPPIEDPLMYNPYDINIAESEILKKYVDIEFEFDKYIYQIDCFQA</sequence>
<evidence type="ECO:0000313" key="3">
    <source>
        <dbReference type="Proteomes" id="UP000286402"/>
    </source>
</evidence>
<proteinExistence type="predicted"/>
<dbReference type="GO" id="GO:0030153">
    <property type="term" value="P:bacteriocin immunity"/>
    <property type="evidence" value="ECO:0007669"/>
    <property type="project" value="InterPro"/>
</dbReference>
<reference evidence="2 3" key="1">
    <citation type="submission" date="2016-07" db="EMBL/GenBank/DDBJ databases">
        <title>Genome analysis of Sphingobacterium siyangense T12B17.</title>
        <authorList>
            <person name="Xu D."/>
            <person name="Su Y."/>
            <person name="Zheng S."/>
        </authorList>
    </citation>
    <scope>NUCLEOTIDE SEQUENCE [LARGE SCALE GENOMIC DNA]</scope>
    <source>
        <strain evidence="2 3">T12B17</strain>
    </source>
</reference>
<name>A0A420FJW4_9SPHI</name>
<evidence type="ECO:0000313" key="2">
    <source>
        <dbReference type="EMBL" id="RKF33230.1"/>
    </source>
</evidence>
<dbReference type="Proteomes" id="UP000286402">
    <property type="component" value="Unassembled WGS sequence"/>
</dbReference>
<protein>
    <recommendedName>
        <fullName evidence="1">DUF7683 domain-containing protein</fullName>
    </recommendedName>
</protein>
<dbReference type="AlphaFoldDB" id="A0A420FJW4"/>
<accession>A0A420FJW4</accession>
<gene>
    <name evidence="2" type="ORF">BCY89_13480</name>
</gene>
<evidence type="ECO:0000259" key="1">
    <source>
        <dbReference type="Pfam" id="PF24731"/>
    </source>
</evidence>
<dbReference type="Pfam" id="PF24731">
    <property type="entry name" value="DUF7683"/>
    <property type="match status" value="1"/>
</dbReference>
<dbReference type="GO" id="GO:0015643">
    <property type="term" value="F:toxic substance binding"/>
    <property type="evidence" value="ECO:0007669"/>
    <property type="project" value="InterPro"/>
</dbReference>